<gene>
    <name evidence="14" type="primary">ligA</name>
    <name evidence="17" type="ORF">EV695_1275</name>
</gene>
<evidence type="ECO:0000256" key="10">
    <source>
        <dbReference type="ARBA" id="ARBA00023027"/>
    </source>
</evidence>
<dbReference type="InterPro" id="IPR013839">
    <property type="entry name" value="DNAligase_adenylation"/>
</dbReference>
<evidence type="ECO:0000313" key="18">
    <source>
        <dbReference type="Proteomes" id="UP000294887"/>
    </source>
</evidence>
<dbReference type="RefSeq" id="WP_131905115.1">
    <property type="nucleotide sequence ID" value="NZ_BAAAFU010000004.1"/>
</dbReference>
<dbReference type="Gene3D" id="3.40.50.10190">
    <property type="entry name" value="BRCT domain"/>
    <property type="match status" value="1"/>
</dbReference>
<reference evidence="17 18" key="1">
    <citation type="submission" date="2019-03" db="EMBL/GenBank/DDBJ databases">
        <title>Genomic Encyclopedia of Type Strains, Phase IV (KMG-IV): sequencing the most valuable type-strain genomes for metagenomic binning, comparative biology and taxonomic classification.</title>
        <authorList>
            <person name="Goeker M."/>
        </authorList>
    </citation>
    <scope>NUCLEOTIDE SEQUENCE [LARGE SCALE GENOMIC DNA]</scope>
    <source>
        <strain evidence="17 18">DSM 24830</strain>
    </source>
</reference>
<keyword evidence="9 14" id="KW-0460">Magnesium</keyword>
<feature type="domain" description="BRCT" evidence="16">
    <location>
        <begin position="602"/>
        <end position="680"/>
    </location>
</feature>
<evidence type="ECO:0000256" key="12">
    <source>
        <dbReference type="ARBA" id="ARBA00034005"/>
    </source>
</evidence>
<dbReference type="InterPro" id="IPR013840">
    <property type="entry name" value="DNAligase_N"/>
</dbReference>
<feature type="binding site" evidence="14">
    <location>
        <position position="146"/>
    </location>
    <ligand>
        <name>NAD(+)</name>
        <dbReference type="ChEBI" id="CHEBI:57540"/>
    </ligand>
</feature>
<feature type="binding site" evidence="14">
    <location>
        <begin position="41"/>
        <end position="45"/>
    </location>
    <ligand>
        <name>NAD(+)</name>
        <dbReference type="ChEBI" id="CHEBI:57540"/>
    </ligand>
</feature>
<protein>
    <recommendedName>
        <fullName evidence="3 14">DNA ligase</fullName>
        <ecNumber evidence="2 14">6.5.1.2</ecNumber>
    </recommendedName>
    <alternativeName>
        <fullName evidence="14">Polydeoxyribonucleotide synthase [NAD(+)]</fullName>
    </alternativeName>
</protein>
<feature type="binding site" evidence="14">
    <location>
        <position position="421"/>
    </location>
    <ligand>
        <name>Zn(2+)</name>
        <dbReference type="ChEBI" id="CHEBI:29105"/>
    </ligand>
</feature>
<dbReference type="EMBL" id="SMFQ01000003">
    <property type="protein sequence ID" value="TCJ86781.1"/>
    <property type="molecule type" value="Genomic_DNA"/>
</dbReference>
<dbReference type="PANTHER" id="PTHR23389:SF9">
    <property type="entry name" value="DNA LIGASE"/>
    <property type="match status" value="1"/>
</dbReference>
<feature type="binding site" evidence="14">
    <location>
        <position position="324"/>
    </location>
    <ligand>
        <name>NAD(+)</name>
        <dbReference type="ChEBI" id="CHEBI:57540"/>
    </ligand>
</feature>
<dbReference type="Gene3D" id="3.30.470.30">
    <property type="entry name" value="DNA ligase/mRNA capping enzyme"/>
    <property type="match status" value="1"/>
</dbReference>
<sequence length="685" mass="75585">MSKQVSPNVPESVQQRVAELHEILHYHNHRYYVLDDPELPDAEYDKLLRELQDIEEKYPETLTVESPTQRVGALPLSEFTQVKHLVPMLSLGNAFNEEEVLAFEKRLLDKLGEKDITIEYSVEPKLDGLAVSLLYENGVLVQAATRGDGETGENITENVRTIRQVPLKLSGKNIPQRLEVRGEVYMPKASFEALNNKARENGDKTFVNPRNAAAGSLRQLDSRITASRNLAMYCYATGLIEGGTLAANHSDAMKQLADWGLPICPENKVVSGAAGCLEYYNEIGDKRDSLSYEIDGVVFKVNSLELQNKLGFVSRAPRWAIAHKFPAQEQMTLINDVEFQVGRTGALTPVARLEPVFVGGVTVTNATLHNMDEIKRKDVRIGDTVIVRRAGDVIPEVARIVPDKRPADAKEIVIPSHCPVCDSTVELIEGEAVARCTGGLFCPAQRKEAIKHFASRKALDIDGLGDKLVEQLFDEKLIKNVSDLFSLNEESLIKLERMGEKSAQNLIKALEDSKHPVLARFIYSLGIREVGETTAKSLANHYYSLEAIKAADLDSLQSVDDVGPIVANHIVTFFQQEHNNEVIQALLDAGVEPQNPEKRQSTESLPLAGNTYVLTGTLEKLKRNEAKEQLEALGAKVSGSISKNTTTLFAGEKAGSKLTKAEELGVPVSDENELINLLKKLHSDA</sequence>
<comment type="function">
    <text evidence="1 14">DNA ligase that catalyzes the formation of phosphodiester linkages between 5'-phosphoryl and 3'-hydroxyl groups in double-stranded DNA using NAD as a coenzyme and as the energy source for the reaction. It is essential for DNA replication and repair of damaged DNA.</text>
</comment>
<dbReference type="FunFam" id="1.10.287.610:FF:000002">
    <property type="entry name" value="DNA ligase"/>
    <property type="match status" value="1"/>
</dbReference>
<dbReference type="FunFam" id="1.10.150.20:FF:000006">
    <property type="entry name" value="DNA ligase"/>
    <property type="match status" value="1"/>
</dbReference>
<dbReference type="OrthoDB" id="9759736at2"/>
<dbReference type="Proteomes" id="UP000294887">
    <property type="component" value="Unassembled WGS sequence"/>
</dbReference>
<comment type="similarity">
    <text evidence="13 14">Belongs to the NAD-dependent DNA ligase family. LigA subfamily.</text>
</comment>
<dbReference type="InterPro" id="IPR004150">
    <property type="entry name" value="NAD_DNA_ligase_OB"/>
</dbReference>
<evidence type="ECO:0000256" key="4">
    <source>
        <dbReference type="ARBA" id="ARBA00022598"/>
    </source>
</evidence>
<dbReference type="CDD" id="cd17748">
    <property type="entry name" value="BRCT_DNA_ligase_like"/>
    <property type="match status" value="1"/>
</dbReference>
<dbReference type="FunFam" id="3.30.470.30:FF:000001">
    <property type="entry name" value="DNA ligase"/>
    <property type="match status" value="1"/>
</dbReference>
<accession>A0A4R1F7W1</accession>
<feature type="binding site" evidence="14">
    <location>
        <position position="300"/>
    </location>
    <ligand>
        <name>NAD(+)</name>
        <dbReference type="ChEBI" id="CHEBI:57540"/>
    </ligand>
</feature>
<dbReference type="GO" id="GO:0006281">
    <property type="term" value="P:DNA repair"/>
    <property type="evidence" value="ECO:0007669"/>
    <property type="project" value="UniProtKB-KW"/>
</dbReference>
<dbReference type="Gene3D" id="1.10.150.20">
    <property type="entry name" value="5' to 3' exonuclease, C-terminal subdomain"/>
    <property type="match status" value="2"/>
</dbReference>
<comment type="cofactor">
    <cofactor evidence="14">
        <name>Mg(2+)</name>
        <dbReference type="ChEBI" id="CHEBI:18420"/>
    </cofactor>
    <cofactor evidence="14">
        <name>Mn(2+)</name>
        <dbReference type="ChEBI" id="CHEBI:29035"/>
    </cofactor>
</comment>
<comment type="caution">
    <text evidence="17">The sequence shown here is derived from an EMBL/GenBank/DDBJ whole genome shotgun (WGS) entry which is preliminary data.</text>
</comment>
<evidence type="ECO:0000256" key="13">
    <source>
        <dbReference type="ARBA" id="ARBA00060881"/>
    </source>
</evidence>
<dbReference type="InterPro" id="IPR001679">
    <property type="entry name" value="DNA_ligase"/>
</dbReference>
<feature type="binding site" evidence="14">
    <location>
        <begin position="90"/>
        <end position="91"/>
    </location>
    <ligand>
        <name>NAD(+)</name>
        <dbReference type="ChEBI" id="CHEBI:57540"/>
    </ligand>
</feature>
<dbReference type="AlphaFoldDB" id="A0A4R1F7W1"/>
<dbReference type="Pfam" id="PF12826">
    <property type="entry name" value="HHH_2"/>
    <property type="match status" value="1"/>
</dbReference>
<dbReference type="InterPro" id="IPR033136">
    <property type="entry name" value="DNA_ligase_CS"/>
</dbReference>
<dbReference type="InterPro" id="IPR041663">
    <property type="entry name" value="DisA/LigA_HHH"/>
</dbReference>
<keyword evidence="10 14" id="KW-0520">NAD</keyword>
<keyword evidence="11 14" id="KW-0234">DNA repair</keyword>
<organism evidence="17 18">
    <name type="scientific">Cocleimonas flava</name>
    <dbReference type="NCBI Taxonomy" id="634765"/>
    <lineage>
        <taxon>Bacteria</taxon>
        <taxon>Pseudomonadati</taxon>
        <taxon>Pseudomonadota</taxon>
        <taxon>Gammaproteobacteria</taxon>
        <taxon>Thiotrichales</taxon>
        <taxon>Thiotrichaceae</taxon>
        <taxon>Cocleimonas</taxon>
    </lineage>
</organism>
<keyword evidence="6 14" id="KW-0479">Metal-binding</keyword>
<dbReference type="GO" id="GO:0046872">
    <property type="term" value="F:metal ion binding"/>
    <property type="evidence" value="ECO:0007669"/>
    <property type="project" value="UniProtKB-KW"/>
</dbReference>
<dbReference type="GO" id="GO:0003911">
    <property type="term" value="F:DNA ligase (NAD+) activity"/>
    <property type="evidence" value="ECO:0007669"/>
    <property type="project" value="UniProtKB-UniRule"/>
</dbReference>
<dbReference type="InterPro" id="IPR012340">
    <property type="entry name" value="NA-bd_OB-fold"/>
</dbReference>
<feature type="binding site" evidence="14">
    <location>
        <position position="442"/>
    </location>
    <ligand>
        <name>Zn(2+)</name>
        <dbReference type="ChEBI" id="CHEBI:29105"/>
    </ligand>
</feature>
<feature type="active site" description="N6-AMP-lysine intermediate" evidence="14">
    <location>
        <position position="125"/>
    </location>
</feature>
<keyword evidence="8 14" id="KW-0862">Zinc</keyword>
<evidence type="ECO:0000256" key="15">
    <source>
        <dbReference type="RuleBase" id="RU000618"/>
    </source>
</evidence>
<keyword evidence="5 14" id="KW-0235">DNA replication</keyword>
<evidence type="ECO:0000256" key="7">
    <source>
        <dbReference type="ARBA" id="ARBA00022763"/>
    </source>
</evidence>
<dbReference type="GO" id="GO:0005829">
    <property type="term" value="C:cytosol"/>
    <property type="evidence" value="ECO:0007669"/>
    <property type="project" value="TreeGrafter"/>
</dbReference>
<dbReference type="InterPro" id="IPR018239">
    <property type="entry name" value="DNA_ligase_AS"/>
</dbReference>
<evidence type="ECO:0000256" key="8">
    <source>
        <dbReference type="ARBA" id="ARBA00022833"/>
    </source>
</evidence>
<dbReference type="SUPFAM" id="SSF47781">
    <property type="entry name" value="RuvA domain 2-like"/>
    <property type="match status" value="1"/>
</dbReference>
<dbReference type="Pfam" id="PF14520">
    <property type="entry name" value="HHH_5"/>
    <property type="match status" value="1"/>
</dbReference>
<dbReference type="Gene3D" id="1.10.287.610">
    <property type="entry name" value="Helix hairpin bin"/>
    <property type="match status" value="1"/>
</dbReference>
<evidence type="ECO:0000256" key="14">
    <source>
        <dbReference type="HAMAP-Rule" id="MF_01588"/>
    </source>
</evidence>
<dbReference type="Pfam" id="PF03120">
    <property type="entry name" value="OB_DNA_ligase"/>
    <property type="match status" value="1"/>
</dbReference>
<feature type="binding site" evidence="14">
    <location>
        <position position="123"/>
    </location>
    <ligand>
        <name>NAD(+)</name>
        <dbReference type="ChEBI" id="CHEBI:57540"/>
    </ligand>
</feature>
<dbReference type="NCBIfam" id="TIGR00575">
    <property type="entry name" value="dnlj"/>
    <property type="match status" value="1"/>
</dbReference>
<evidence type="ECO:0000256" key="1">
    <source>
        <dbReference type="ARBA" id="ARBA00004067"/>
    </source>
</evidence>
<dbReference type="FunFam" id="1.10.150.20:FF:000007">
    <property type="entry name" value="DNA ligase"/>
    <property type="match status" value="1"/>
</dbReference>
<dbReference type="SMART" id="SM00532">
    <property type="entry name" value="LIGANc"/>
    <property type="match status" value="1"/>
</dbReference>
<dbReference type="SUPFAM" id="SSF50249">
    <property type="entry name" value="Nucleic acid-binding proteins"/>
    <property type="match status" value="1"/>
</dbReference>
<keyword evidence="18" id="KW-1185">Reference proteome</keyword>
<dbReference type="Gene3D" id="2.40.50.140">
    <property type="entry name" value="Nucleic acid-binding proteins"/>
    <property type="match status" value="1"/>
</dbReference>
<evidence type="ECO:0000256" key="6">
    <source>
        <dbReference type="ARBA" id="ARBA00022723"/>
    </source>
</evidence>
<dbReference type="InterPro" id="IPR003583">
    <property type="entry name" value="Hlx-hairpin-Hlx_DNA-bd_motif"/>
</dbReference>
<dbReference type="FunFam" id="2.40.50.140:FF:000012">
    <property type="entry name" value="DNA ligase"/>
    <property type="match status" value="1"/>
</dbReference>
<dbReference type="Pfam" id="PF01653">
    <property type="entry name" value="DNA_ligase_aden"/>
    <property type="match status" value="1"/>
</dbReference>
<dbReference type="InterPro" id="IPR001357">
    <property type="entry name" value="BRCT_dom"/>
</dbReference>
<evidence type="ECO:0000259" key="16">
    <source>
        <dbReference type="PROSITE" id="PS50172"/>
    </source>
</evidence>
<dbReference type="GO" id="GO:0003677">
    <property type="term" value="F:DNA binding"/>
    <property type="evidence" value="ECO:0007669"/>
    <property type="project" value="InterPro"/>
</dbReference>
<dbReference type="EC" id="6.5.1.2" evidence="2 14"/>
<evidence type="ECO:0000313" key="17">
    <source>
        <dbReference type="EMBL" id="TCJ86781.1"/>
    </source>
</evidence>
<dbReference type="SMART" id="SM00292">
    <property type="entry name" value="BRCT"/>
    <property type="match status" value="1"/>
</dbReference>
<dbReference type="Pfam" id="PF00533">
    <property type="entry name" value="BRCT"/>
    <property type="match status" value="1"/>
</dbReference>
<dbReference type="SUPFAM" id="SSF56091">
    <property type="entry name" value="DNA ligase/mRNA capping enzyme, catalytic domain"/>
    <property type="match status" value="1"/>
</dbReference>
<dbReference type="Gene3D" id="6.20.10.30">
    <property type="match status" value="1"/>
</dbReference>
<comment type="catalytic activity">
    <reaction evidence="12 14 15">
        <text>NAD(+) + (deoxyribonucleotide)n-3'-hydroxyl + 5'-phospho-(deoxyribonucleotide)m = (deoxyribonucleotide)n+m + AMP + beta-nicotinamide D-nucleotide.</text>
        <dbReference type="EC" id="6.5.1.2"/>
    </reaction>
</comment>
<comment type="caution">
    <text evidence="14">Lacks conserved residue(s) required for the propagation of feature annotation.</text>
</comment>
<dbReference type="PROSITE" id="PS01055">
    <property type="entry name" value="DNA_LIGASE_N1"/>
    <property type="match status" value="1"/>
</dbReference>
<dbReference type="GO" id="GO:0006260">
    <property type="term" value="P:DNA replication"/>
    <property type="evidence" value="ECO:0007669"/>
    <property type="project" value="UniProtKB-KW"/>
</dbReference>
<feature type="binding site" evidence="14">
    <location>
        <position position="418"/>
    </location>
    <ligand>
        <name>Zn(2+)</name>
        <dbReference type="ChEBI" id="CHEBI:29105"/>
    </ligand>
</feature>
<dbReference type="SUPFAM" id="SSF52113">
    <property type="entry name" value="BRCT domain"/>
    <property type="match status" value="1"/>
</dbReference>
<dbReference type="PROSITE" id="PS01056">
    <property type="entry name" value="DNA_LIGASE_N2"/>
    <property type="match status" value="1"/>
</dbReference>
<keyword evidence="7 14" id="KW-0227">DNA damage</keyword>
<dbReference type="InterPro" id="IPR036420">
    <property type="entry name" value="BRCT_dom_sf"/>
</dbReference>
<evidence type="ECO:0000256" key="5">
    <source>
        <dbReference type="ARBA" id="ARBA00022705"/>
    </source>
</evidence>
<evidence type="ECO:0000256" key="9">
    <source>
        <dbReference type="ARBA" id="ARBA00022842"/>
    </source>
</evidence>
<evidence type="ECO:0000256" key="11">
    <source>
        <dbReference type="ARBA" id="ARBA00023204"/>
    </source>
</evidence>
<dbReference type="CDD" id="cd00114">
    <property type="entry name" value="LIGANc"/>
    <property type="match status" value="1"/>
</dbReference>
<dbReference type="PIRSF" id="PIRSF001604">
    <property type="entry name" value="LigA"/>
    <property type="match status" value="1"/>
</dbReference>
<dbReference type="InterPro" id="IPR010994">
    <property type="entry name" value="RuvA_2-like"/>
</dbReference>
<keyword evidence="14" id="KW-0464">Manganese</keyword>
<dbReference type="PANTHER" id="PTHR23389">
    <property type="entry name" value="CHROMOSOME TRANSMISSION FIDELITY FACTOR 18"/>
    <property type="match status" value="1"/>
</dbReference>
<keyword evidence="4 14" id="KW-0436">Ligase</keyword>
<name>A0A4R1F7W1_9GAMM</name>
<feature type="binding site" evidence="14">
    <location>
        <position position="183"/>
    </location>
    <ligand>
        <name>NAD(+)</name>
        <dbReference type="ChEBI" id="CHEBI:57540"/>
    </ligand>
</feature>
<dbReference type="PROSITE" id="PS50172">
    <property type="entry name" value="BRCT"/>
    <property type="match status" value="1"/>
</dbReference>
<dbReference type="InterPro" id="IPR004149">
    <property type="entry name" value="Znf_DNAligase_C4"/>
</dbReference>
<dbReference type="HAMAP" id="MF_01588">
    <property type="entry name" value="DNA_ligase_A"/>
    <property type="match status" value="1"/>
</dbReference>
<dbReference type="Pfam" id="PF03119">
    <property type="entry name" value="DNA_ligase_ZBD"/>
    <property type="match status" value="1"/>
</dbReference>
<dbReference type="NCBIfam" id="NF005932">
    <property type="entry name" value="PRK07956.1"/>
    <property type="match status" value="1"/>
</dbReference>
<evidence type="ECO:0000256" key="2">
    <source>
        <dbReference type="ARBA" id="ARBA00012722"/>
    </source>
</evidence>
<proteinExistence type="inferred from homology"/>
<dbReference type="SMART" id="SM00278">
    <property type="entry name" value="HhH1"/>
    <property type="match status" value="4"/>
</dbReference>
<evidence type="ECO:0000256" key="3">
    <source>
        <dbReference type="ARBA" id="ARBA00013308"/>
    </source>
</evidence>